<feature type="compositionally biased region" description="Polar residues" evidence="4">
    <location>
        <begin position="479"/>
        <end position="506"/>
    </location>
</feature>
<comment type="caution">
    <text evidence="6">The sequence shown here is derived from an EMBL/GenBank/DDBJ whole genome shotgun (WGS) entry which is preliminary data.</text>
</comment>
<keyword evidence="3" id="KW-0862">Zinc</keyword>
<keyword evidence="2" id="KW-0863">Zinc-finger</keyword>
<feature type="region of interest" description="Disordered" evidence="4">
    <location>
        <begin position="1"/>
        <end position="59"/>
    </location>
</feature>
<dbReference type="InterPro" id="IPR000197">
    <property type="entry name" value="Znf_TAZ"/>
</dbReference>
<feature type="compositionally biased region" description="Low complexity" evidence="4">
    <location>
        <begin position="23"/>
        <end position="40"/>
    </location>
</feature>
<feature type="region of interest" description="Disordered" evidence="4">
    <location>
        <begin position="478"/>
        <end position="528"/>
    </location>
</feature>
<dbReference type="PROSITE" id="PS50134">
    <property type="entry name" value="ZF_TAZ"/>
    <property type="match status" value="1"/>
</dbReference>
<evidence type="ECO:0000256" key="1">
    <source>
        <dbReference type="ARBA" id="ARBA00022723"/>
    </source>
</evidence>
<proteinExistence type="predicted"/>
<dbReference type="Pfam" id="PF02135">
    <property type="entry name" value="zf-TAZ"/>
    <property type="match status" value="1"/>
</dbReference>
<name>A0ABD3MXG9_9STRA</name>
<dbReference type="SUPFAM" id="SSF57933">
    <property type="entry name" value="TAZ domain"/>
    <property type="match status" value="1"/>
</dbReference>
<evidence type="ECO:0000259" key="5">
    <source>
        <dbReference type="PROSITE" id="PS50134"/>
    </source>
</evidence>
<dbReference type="AlphaFoldDB" id="A0ABD3MXG9"/>
<accession>A0ABD3MXG9</accession>
<dbReference type="EMBL" id="JALLAZ020001673">
    <property type="protein sequence ID" value="KAL3768601.1"/>
    <property type="molecule type" value="Genomic_DNA"/>
</dbReference>
<keyword evidence="7" id="KW-1185">Reference proteome</keyword>
<dbReference type="Gene3D" id="1.20.1020.10">
    <property type="entry name" value="TAZ domain"/>
    <property type="match status" value="1"/>
</dbReference>
<dbReference type="InterPro" id="IPR035898">
    <property type="entry name" value="TAZ_dom_sf"/>
</dbReference>
<dbReference type="Proteomes" id="UP001530315">
    <property type="component" value="Unassembled WGS sequence"/>
</dbReference>
<gene>
    <name evidence="6" type="ORF">ACHAW5_001898</name>
</gene>
<evidence type="ECO:0000256" key="4">
    <source>
        <dbReference type="SAM" id="MobiDB-lite"/>
    </source>
</evidence>
<reference evidence="6 7" key="1">
    <citation type="submission" date="2024-10" db="EMBL/GenBank/DDBJ databases">
        <title>Updated reference genomes for cyclostephanoid diatoms.</title>
        <authorList>
            <person name="Roberts W.R."/>
            <person name="Alverson A.J."/>
        </authorList>
    </citation>
    <scope>NUCLEOTIDE SEQUENCE [LARGE SCALE GENOMIC DNA]</scope>
    <source>
        <strain evidence="6 7">AJA276-08</strain>
    </source>
</reference>
<dbReference type="GO" id="GO:0008270">
    <property type="term" value="F:zinc ion binding"/>
    <property type="evidence" value="ECO:0007669"/>
    <property type="project" value="UniProtKB-KW"/>
</dbReference>
<feature type="compositionally biased region" description="Acidic residues" evidence="4">
    <location>
        <begin position="280"/>
        <end position="289"/>
    </location>
</feature>
<evidence type="ECO:0000256" key="2">
    <source>
        <dbReference type="ARBA" id="ARBA00022771"/>
    </source>
</evidence>
<sequence length="629" mass="64945">MATTGSVHGNGQGIIALHCGDDPSQQPQHAQSTHHQSSSADDNGAPRVNGGVGHVANNSGVVSGGDADAPIGAGLGIGCGVGAISNAAAEAHNPPAAPPRRQAIEYVCAICNESYPSTCDLNPWWALTNHGCPKCGKMQIPRLDITAAVNAPEYHPALVANTEDNGGLGNNAKMFDDAMYAPSESSYQPGGGGAVAQTTTPTATTMDLHHVPYQQQATTAIVQGGVTYITRGPANAAAAAVAAGMARDTSSFSDCSDVSYTDESDGEGGSGANGAFNYDESSDDDDDEMPLAGGGGSDDEDVDSTTMEELVEREEFGYDYKGTPLSDDQARRLLVLIEHASTCPGRHQSAEHRNVCHSTKYLMLHVRDCSGLLSNGDICPFPWCRKVKHLLYHLVSCEDLGHCTICCPPEDKLSPNLNALVGLNSHRRDKFRERVKSVLAKRQQLAAAAAVLSASSANSKATAANAVLAASQVAKLRTATGTNTGQPAPRTSPTMRSLSQYHSQQRGLAPAGISAAPQTPSASVAASQSSTTTSSAAIAATSISALHSHQHLTSPALSSTLSRLDSSMSISALPTLEEAAYELDDIVLSTSDLVGLSSSSNNDLAASALNATACIIKAEATAATDLSVL</sequence>
<evidence type="ECO:0000256" key="3">
    <source>
        <dbReference type="ARBA" id="ARBA00022833"/>
    </source>
</evidence>
<feature type="region of interest" description="Disordered" evidence="4">
    <location>
        <begin position="250"/>
        <end position="308"/>
    </location>
</feature>
<keyword evidence="1" id="KW-0479">Metal-binding</keyword>
<feature type="compositionally biased region" description="Polar residues" evidence="4">
    <location>
        <begin position="250"/>
        <end position="259"/>
    </location>
</feature>
<evidence type="ECO:0000313" key="7">
    <source>
        <dbReference type="Proteomes" id="UP001530315"/>
    </source>
</evidence>
<evidence type="ECO:0000313" key="6">
    <source>
        <dbReference type="EMBL" id="KAL3768601.1"/>
    </source>
</evidence>
<feature type="compositionally biased region" description="Low complexity" evidence="4">
    <location>
        <begin position="514"/>
        <end position="528"/>
    </location>
</feature>
<protein>
    <recommendedName>
        <fullName evidence="5">TAZ-type domain-containing protein</fullName>
    </recommendedName>
</protein>
<feature type="domain" description="TAZ-type" evidence="5">
    <location>
        <begin position="323"/>
        <end position="409"/>
    </location>
</feature>
<organism evidence="6 7">
    <name type="scientific">Stephanodiscus triporus</name>
    <dbReference type="NCBI Taxonomy" id="2934178"/>
    <lineage>
        <taxon>Eukaryota</taxon>
        <taxon>Sar</taxon>
        <taxon>Stramenopiles</taxon>
        <taxon>Ochrophyta</taxon>
        <taxon>Bacillariophyta</taxon>
        <taxon>Coscinodiscophyceae</taxon>
        <taxon>Thalassiosirophycidae</taxon>
        <taxon>Stephanodiscales</taxon>
        <taxon>Stephanodiscaceae</taxon>
        <taxon>Stephanodiscus</taxon>
    </lineage>
</organism>